<comment type="caution">
    <text evidence="2">The sequence shown here is derived from an EMBL/GenBank/DDBJ whole genome shotgun (WGS) entry which is preliminary data.</text>
</comment>
<sequence>MKGKTKAKPKAKSKPQEDPKQKANPNYLHLKKSVPKHRTTLLQGGTRSGKTYSTIYYFIDLCMKHTG</sequence>
<accession>X1A044</accession>
<reference evidence="2" key="1">
    <citation type="journal article" date="2014" name="Front. Microbiol.">
        <title>High frequency of phylogenetically diverse reductive dehalogenase-homologous genes in deep subseafloor sedimentary metagenomes.</title>
        <authorList>
            <person name="Kawai M."/>
            <person name="Futagami T."/>
            <person name="Toyoda A."/>
            <person name="Takaki Y."/>
            <person name="Nishi S."/>
            <person name="Hori S."/>
            <person name="Arai W."/>
            <person name="Tsubouchi T."/>
            <person name="Morono Y."/>
            <person name="Uchiyama I."/>
            <person name="Ito T."/>
            <person name="Fujiyama A."/>
            <person name="Inagaki F."/>
            <person name="Takami H."/>
        </authorList>
    </citation>
    <scope>NUCLEOTIDE SEQUENCE</scope>
    <source>
        <strain evidence="2">Expedition CK06-06</strain>
    </source>
</reference>
<feature type="compositionally biased region" description="Basic residues" evidence="1">
    <location>
        <begin position="1"/>
        <end position="13"/>
    </location>
</feature>
<protein>
    <recommendedName>
        <fullName evidence="3">Phage terminase large subunit N-terminal domain-containing protein</fullName>
    </recommendedName>
</protein>
<gene>
    <name evidence="2" type="ORF">S01H4_30605</name>
</gene>
<dbReference type="AlphaFoldDB" id="X1A044"/>
<dbReference type="EMBL" id="BART01015814">
    <property type="protein sequence ID" value="GAG75189.1"/>
    <property type="molecule type" value="Genomic_DNA"/>
</dbReference>
<proteinExistence type="predicted"/>
<evidence type="ECO:0000313" key="2">
    <source>
        <dbReference type="EMBL" id="GAG75189.1"/>
    </source>
</evidence>
<feature type="region of interest" description="Disordered" evidence="1">
    <location>
        <begin position="1"/>
        <end position="35"/>
    </location>
</feature>
<name>X1A044_9ZZZZ</name>
<organism evidence="2">
    <name type="scientific">marine sediment metagenome</name>
    <dbReference type="NCBI Taxonomy" id="412755"/>
    <lineage>
        <taxon>unclassified sequences</taxon>
        <taxon>metagenomes</taxon>
        <taxon>ecological metagenomes</taxon>
    </lineage>
</organism>
<evidence type="ECO:0008006" key="3">
    <source>
        <dbReference type="Google" id="ProtNLM"/>
    </source>
</evidence>
<evidence type="ECO:0000256" key="1">
    <source>
        <dbReference type="SAM" id="MobiDB-lite"/>
    </source>
</evidence>
<feature type="non-terminal residue" evidence="2">
    <location>
        <position position="67"/>
    </location>
</feature>